<proteinExistence type="predicted"/>
<evidence type="ECO:0000256" key="1">
    <source>
        <dbReference type="SAM" id="Phobius"/>
    </source>
</evidence>
<dbReference type="Proteomes" id="UP001151518">
    <property type="component" value="Unassembled WGS sequence"/>
</dbReference>
<feature type="transmembrane region" description="Helical" evidence="1">
    <location>
        <begin position="49"/>
        <end position="69"/>
    </location>
</feature>
<evidence type="ECO:0000313" key="3">
    <source>
        <dbReference type="EMBL" id="KAJ2674798.1"/>
    </source>
</evidence>
<comment type="caution">
    <text evidence="3">The sequence shown here is derived from an EMBL/GenBank/DDBJ whole genome shotgun (WGS) entry which is preliminary data.</text>
</comment>
<name>A0A9W8KXD4_9FUNG</name>
<feature type="chain" id="PRO_5040921943" evidence="2">
    <location>
        <begin position="26"/>
        <end position="135"/>
    </location>
</feature>
<gene>
    <name evidence="3" type="ORF">GGI25_004185</name>
</gene>
<keyword evidence="1" id="KW-1133">Transmembrane helix</keyword>
<sequence>MTVGALQRLLLFIFLMSTVALQAFAADTKQPTFDKRLDITIDTPEFLITIPFTIASGASIVSGSIRIFYKAVRSVKYVGGPGEFYLATISMTTFLFEFDYQVSLNGVFVSTHSDTLYLCRVDATMVSKQISASFA</sequence>
<dbReference type="OrthoDB" id="5561957at2759"/>
<accession>A0A9W8KXD4</accession>
<keyword evidence="1" id="KW-0812">Transmembrane</keyword>
<evidence type="ECO:0000313" key="4">
    <source>
        <dbReference type="Proteomes" id="UP001151518"/>
    </source>
</evidence>
<keyword evidence="2" id="KW-0732">Signal</keyword>
<dbReference type="EMBL" id="JANBTW010000053">
    <property type="protein sequence ID" value="KAJ2674798.1"/>
    <property type="molecule type" value="Genomic_DNA"/>
</dbReference>
<organism evidence="3 4">
    <name type="scientific">Coemansia spiralis</name>
    <dbReference type="NCBI Taxonomy" id="417178"/>
    <lineage>
        <taxon>Eukaryota</taxon>
        <taxon>Fungi</taxon>
        <taxon>Fungi incertae sedis</taxon>
        <taxon>Zoopagomycota</taxon>
        <taxon>Kickxellomycotina</taxon>
        <taxon>Kickxellomycetes</taxon>
        <taxon>Kickxellales</taxon>
        <taxon>Kickxellaceae</taxon>
        <taxon>Coemansia</taxon>
    </lineage>
</organism>
<keyword evidence="1" id="KW-0472">Membrane</keyword>
<dbReference type="AlphaFoldDB" id="A0A9W8KXD4"/>
<evidence type="ECO:0000256" key="2">
    <source>
        <dbReference type="SAM" id="SignalP"/>
    </source>
</evidence>
<feature type="signal peptide" evidence="2">
    <location>
        <begin position="1"/>
        <end position="25"/>
    </location>
</feature>
<reference evidence="3" key="1">
    <citation type="submission" date="2022-07" db="EMBL/GenBank/DDBJ databases">
        <title>Phylogenomic reconstructions and comparative analyses of Kickxellomycotina fungi.</title>
        <authorList>
            <person name="Reynolds N.K."/>
            <person name="Stajich J.E."/>
            <person name="Barry K."/>
            <person name="Grigoriev I.V."/>
            <person name="Crous P."/>
            <person name="Smith M.E."/>
        </authorList>
    </citation>
    <scope>NUCLEOTIDE SEQUENCE</scope>
    <source>
        <strain evidence="3">NRRL 3115</strain>
    </source>
</reference>
<protein>
    <submittedName>
        <fullName evidence="3">Uncharacterized protein</fullName>
    </submittedName>
</protein>